<organism evidence="1 2">
    <name type="scientific">Sulfitobacter pacificus</name>
    <dbReference type="NCBI Taxonomy" id="1499314"/>
    <lineage>
        <taxon>Bacteria</taxon>
        <taxon>Pseudomonadati</taxon>
        <taxon>Pseudomonadota</taxon>
        <taxon>Alphaproteobacteria</taxon>
        <taxon>Rhodobacterales</taxon>
        <taxon>Roseobacteraceae</taxon>
        <taxon>Sulfitobacter</taxon>
    </lineage>
</organism>
<dbReference type="Proteomes" id="UP001161388">
    <property type="component" value="Unassembled WGS sequence"/>
</dbReference>
<dbReference type="RefSeq" id="WP_274840713.1">
    <property type="nucleotide sequence ID" value="NZ_JBHSWF010000006.1"/>
</dbReference>
<evidence type="ECO:0000313" key="1">
    <source>
        <dbReference type="EMBL" id="GLQ29096.1"/>
    </source>
</evidence>
<reference evidence="1" key="2">
    <citation type="submission" date="2023-01" db="EMBL/GenBank/DDBJ databases">
        <title>Draft genome sequence of Sulfitobacter pacificus strain NBRC 109915.</title>
        <authorList>
            <person name="Sun Q."/>
            <person name="Mori K."/>
        </authorList>
    </citation>
    <scope>NUCLEOTIDE SEQUENCE</scope>
    <source>
        <strain evidence="1">NBRC 109915</strain>
    </source>
</reference>
<comment type="caution">
    <text evidence="1">The sequence shown here is derived from an EMBL/GenBank/DDBJ whole genome shotgun (WGS) entry which is preliminary data.</text>
</comment>
<gene>
    <name evidence="1" type="ORF">GCM10007927_38990</name>
</gene>
<name>A0ABQ5VQ54_9RHOB</name>
<accession>A0ABQ5VQ54</accession>
<proteinExistence type="predicted"/>
<sequence>MEEHTSDLAVRSAMERLIIWKDLNAGAKVCVMARQKSIDPQRRAEFKEVAREIIGKDRAAKKYGYSQNTIGEIERALKQAFLDGVAAGAGIAPEPIKSGLTWEQVPPRPRETLASLSFGFSRRLGTTTILPRAIHRFLKDGKYRWSFETGEGVPGDRSIADGSARPLIDLGLLAEDPNCANRFELTSAGVELCQDYWRRSDADDPTLPKISLRPM</sequence>
<evidence type="ECO:0000313" key="2">
    <source>
        <dbReference type="Proteomes" id="UP001161388"/>
    </source>
</evidence>
<dbReference type="EMBL" id="BSNL01000006">
    <property type="protein sequence ID" value="GLQ29096.1"/>
    <property type="molecule type" value="Genomic_DNA"/>
</dbReference>
<reference evidence="1" key="1">
    <citation type="journal article" date="2014" name="Int. J. Syst. Evol. Microbiol.">
        <title>Complete genome of a new Firmicutes species belonging to the dominant human colonic microbiota ('Ruminococcus bicirculans') reveals two chromosomes and a selective capacity to utilize plant glucans.</title>
        <authorList>
            <consortium name="NISC Comparative Sequencing Program"/>
            <person name="Wegmann U."/>
            <person name="Louis P."/>
            <person name="Goesmann A."/>
            <person name="Henrissat B."/>
            <person name="Duncan S.H."/>
            <person name="Flint H.J."/>
        </authorList>
    </citation>
    <scope>NUCLEOTIDE SEQUENCE</scope>
    <source>
        <strain evidence="1">NBRC 109915</strain>
    </source>
</reference>
<keyword evidence="2" id="KW-1185">Reference proteome</keyword>
<protein>
    <submittedName>
        <fullName evidence="1">Uncharacterized protein</fullName>
    </submittedName>
</protein>